<sequence>MMTLIGRAARELSRTVVVVLHDINMASACSDRIVAIKDGRILRRRPPLLVIAGAGSGKTSGLCWDIMLLDLCYITCVITENSTGERLLHSCGDMVAEQSDRPVSIPRQCGFLQGSMLGARRRRSKG</sequence>
<gene>
    <name evidence="1" type="ORF">LX76_04238</name>
</gene>
<reference evidence="1 2" key="1">
    <citation type="submission" date="2018-06" db="EMBL/GenBank/DDBJ databases">
        <title>Genomic Encyclopedia of Archaeal and Bacterial Type Strains, Phase II (KMG-II): from individual species to whole genera.</title>
        <authorList>
            <person name="Goeker M."/>
        </authorList>
    </citation>
    <scope>NUCLEOTIDE SEQUENCE [LARGE SCALE GENOMIC DNA]</scope>
    <source>
        <strain evidence="1 2">DSM 18774</strain>
    </source>
</reference>
<evidence type="ECO:0000313" key="1">
    <source>
        <dbReference type="EMBL" id="PZX48582.1"/>
    </source>
</evidence>
<evidence type="ECO:0000313" key="2">
    <source>
        <dbReference type="Proteomes" id="UP000249538"/>
    </source>
</evidence>
<dbReference type="AlphaFoldDB" id="A0A2W7SD79"/>
<dbReference type="Gene3D" id="3.40.50.300">
    <property type="entry name" value="P-loop containing nucleotide triphosphate hydrolases"/>
    <property type="match status" value="1"/>
</dbReference>
<name>A0A2W7SD79_9RHOB</name>
<dbReference type="SUPFAM" id="SSF52540">
    <property type="entry name" value="P-loop containing nucleoside triphosphate hydrolases"/>
    <property type="match status" value="1"/>
</dbReference>
<accession>A0A2W7SD79</accession>
<comment type="caution">
    <text evidence="1">The sequence shown here is derived from an EMBL/GenBank/DDBJ whole genome shotgun (WGS) entry which is preliminary data.</text>
</comment>
<dbReference type="Proteomes" id="UP000249538">
    <property type="component" value="Unassembled WGS sequence"/>
</dbReference>
<evidence type="ECO:0008006" key="3">
    <source>
        <dbReference type="Google" id="ProtNLM"/>
    </source>
</evidence>
<dbReference type="EMBL" id="QKZS01000022">
    <property type="protein sequence ID" value="PZX48582.1"/>
    <property type="molecule type" value="Genomic_DNA"/>
</dbReference>
<proteinExistence type="predicted"/>
<protein>
    <recommendedName>
        <fullName evidence="3">Iron complex transport system ATP-binding protein</fullName>
    </recommendedName>
</protein>
<dbReference type="InterPro" id="IPR027417">
    <property type="entry name" value="P-loop_NTPase"/>
</dbReference>
<organism evidence="1 2">
    <name type="scientific">Cereibacter changlensis</name>
    <dbReference type="NCBI Taxonomy" id="402884"/>
    <lineage>
        <taxon>Bacteria</taxon>
        <taxon>Pseudomonadati</taxon>
        <taxon>Pseudomonadota</taxon>
        <taxon>Alphaproteobacteria</taxon>
        <taxon>Rhodobacterales</taxon>
        <taxon>Paracoccaceae</taxon>
        <taxon>Cereibacter</taxon>
    </lineage>
</organism>